<keyword evidence="3" id="KW-1185">Reference proteome</keyword>
<evidence type="ECO:0000313" key="3">
    <source>
        <dbReference type="Proteomes" id="UP000002899"/>
    </source>
</evidence>
<reference evidence="2 3" key="3">
    <citation type="journal article" date="2016" name="Sci. Rep.">
        <title>Genome-wide diversity and gene expression profiling of Babesia microti isolates identify polymorphic genes that mediate host-pathogen interactions.</title>
        <authorList>
            <person name="Silva J.C."/>
            <person name="Cornillot E."/>
            <person name="McCracken C."/>
            <person name="Usmani-Brown S."/>
            <person name="Dwivedi A."/>
            <person name="Ifeonu O.O."/>
            <person name="Crabtree J."/>
            <person name="Gotia H.T."/>
            <person name="Virji A.Z."/>
            <person name="Reynes C."/>
            <person name="Colinge J."/>
            <person name="Kumar V."/>
            <person name="Lawres L."/>
            <person name="Pazzi J.E."/>
            <person name="Pablo J.V."/>
            <person name="Hung C."/>
            <person name="Brancato J."/>
            <person name="Kumari P."/>
            <person name="Orvis J."/>
            <person name="Tretina K."/>
            <person name="Chibucos M."/>
            <person name="Ott S."/>
            <person name="Sadzewicz L."/>
            <person name="Sengamalay N."/>
            <person name="Shetty A.C."/>
            <person name="Su Q."/>
            <person name="Tallon L."/>
            <person name="Fraser C.M."/>
            <person name="Frutos R."/>
            <person name="Molina D.M."/>
            <person name="Krause P.J."/>
            <person name="Ben Mamoun C."/>
        </authorList>
    </citation>
    <scope>NUCLEOTIDE SEQUENCE [LARGE SCALE GENOMIC DNA]</scope>
    <source>
        <strain evidence="2 3">RI</strain>
    </source>
</reference>
<sequence length="182" mass="21511">MTGIVNSVERSIISALEEKEKEVERIINCYEHIQSKHNDDDSLEKIRERRLRELENYHRERHQYLAKGHGVLNEVYNDKDFFDICKRSNLLVIHFYRPSTVRCQKVDGYLSKLSEIHFKILFVKLNVERAPFVSERLKIWCIPTIAMVKDSKVIHSIIGLDELGGDEFSQEDFEAVIDRYLK</sequence>
<evidence type="ECO:0000259" key="1">
    <source>
        <dbReference type="Pfam" id="PF00085"/>
    </source>
</evidence>
<dbReference type="AlphaFoldDB" id="A0A0K3ARJ0"/>
<dbReference type="KEGG" id="bmic:BMR1_03g03290"/>
<reference evidence="2 3" key="2">
    <citation type="journal article" date="2013" name="PLoS ONE">
        <title>Whole genome mapping and re-organization of the nuclear and mitochondrial genomes of Babesia microti isolates.</title>
        <authorList>
            <person name="Cornillot E."/>
            <person name="Dassouli A."/>
            <person name="Garg A."/>
            <person name="Pachikara N."/>
            <person name="Randazzo S."/>
            <person name="Depoix D."/>
            <person name="Carcy B."/>
            <person name="Delbecq S."/>
            <person name="Frutos R."/>
            <person name="Silva J.C."/>
            <person name="Sutton R."/>
            <person name="Krause P.J."/>
            <person name="Mamoun C.B."/>
        </authorList>
    </citation>
    <scope>NUCLEOTIDE SEQUENCE [LARGE SCALE GENOMIC DNA]</scope>
    <source>
        <strain evidence="2 3">RI</strain>
    </source>
</reference>
<proteinExistence type="predicted"/>
<dbReference type="InterPro" id="IPR036249">
    <property type="entry name" value="Thioredoxin-like_sf"/>
</dbReference>
<feature type="domain" description="Thioredoxin" evidence="1">
    <location>
        <begin position="76"/>
        <end position="160"/>
    </location>
</feature>
<dbReference type="OMA" id="CVIAFID"/>
<name>A0A0K3ARJ0_BABMR</name>
<dbReference type="OrthoDB" id="10257948at2759"/>
<dbReference type="PANTHER" id="PTHR21148">
    <property type="entry name" value="THIOREDOXIN DOMAIN-CONTAINING PROTEIN 9"/>
    <property type="match status" value="1"/>
</dbReference>
<protein>
    <submittedName>
        <fullName evidence="2">Thioredoxin, putative</fullName>
    </submittedName>
</protein>
<organism evidence="2 3">
    <name type="scientific">Babesia microti (strain RI)</name>
    <dbReference type="NCBI Taxonomy" id="1133968"/>
    <lineage>
        <taxon>Eukaryota</taxon>
        <taxon>Sar</taxon>
        <taxon>Alveolata</taxon>
        <taxon>Apicomplexa</taxon>
        <taxon>Aconoidasida</taxon>
        <taxon>Piroplasmida</taxon>
        <taxon>Babesiidae</taxon>
        <taxon>Babesia</taxon>
    </lineage>
</organism>
<dbReference type="GeneID" id="24425304"/>
<dbReference type="Gene3D" id="3.40.30.10">
    <property type="entry name" value="Glutaredoxin"/>
    <property type="match status" value="1"/>
</dbReference>
<dbReference type="Pfam" id="PF00085">
    <property type="entry name" value="Thioredoxin"/>
    <property type="match status" value="1"/>
</dbReference>
<dbReference type="InterPro" id="IPR013766">
    <property type="entry name" value="Thioredoxin_domain"/>
</dbReference>
<dbReference type="SUPFAM" id="SSF52833">
    <property type="entry name" value="Thioredoxin-like"/>
    <property type="match status" value="1"/>
</dbReference>
<reference evidence="2 3" key="1">
    <citation type="journal article" date="2012" name="Nucleic Acids Res.">
        <title>Sequencing of the smallest Apicomplexan genome from the human pathogen Babesia microti.</title>
        <authorList>
            <person name="Cornillot E."/>
            <person name="Hadj-Kaddour K."/>
            <person name="Dassouli A."/>
            <person name="Noel B."/>
            <person name="Ranwez V."/>
            <person name="Vacherie B."/>
            <person name="Augagneur Y."/>
            <person name="Bres V."/>
            <person name="Duclos A."/>
            <person name="Randazzo S."/>
            <person name="Carcy B."/>
            <person name="Debierre-Grockiego F."/>
            <person name="Delbecq S."/>
            <person name="Moubri-Menage K."/>
            <person name="Shams-Eldin H."/>
            <person name="Usmani-Brown S."/>
            <person name="Bringaud F."/>
            <person name="Wincker P."/>
            <person name="Vivares C.P."/>
            <person name="Schwarz R.T."/>
            <person name="Schetters T.P."/>
            <person name="Krause P.J."/>
            <person name="Gorenflot A."/>
            <person name="Berry V."/>
            <person name="Barbe V."/>
            <person name="Ben Mamoun C."/>
        </authorList>
    </citation>
    <scope>NUCLEOTIDE SEQUENCE [LARGE SCALE GENOMIC DNA]</scope>
    <source>
        <strain evidence="2 3">RI</strain>
    </source>
</reference>
<accession>A0A0K3ARJ0</accession>
<evidence type="ECO:0000313" key="2">
    <source>
        <dbReference type="EMBL" id="CTQ41258.1"/>
    </source>
</evidence>
<dbReference type="EMBL" id="LN871598">
    <property type="protein sequence ID" value="CTQ41258.1"/>
    <property type="molecule type" value="Genomic_DNA"/>
</dbReference>
<dbReference type="Proteomes" id="UP000002899">
    <property type="component" value="Chromosome III"/>
</dbReference>
<gene>
    <name evidence="2" type="ORF">BMR1_03g03290</name>
</gene>
<dbReference type="VEuPathDB" id="PiroplasmaDB:BMR1_03g03290"/>
<dbReference type="RefSeq" id="XP_012649269.1">
    <property type="nucleotide sequence ID" value="XM_012793815.1"/>
</dbReference>